<sequence length="113" mass="12383">MATCAERNDSEKSRYLRSVHAMKVMSVFLMLFGLLVLEGCAGSSPSARARVGDPGATFGQVDLNGNGLISQEEFDASGLPQSWRQVDLDSNGYVDQDEYRRVYGPSALDLHHD</sequence>
<evidence type="ECO:0000313" key="2">
    <source>
        <dbReference type="EMBL" id="QEL10808.1"/>
    </source>
</evidence>
<dbReference type="KEGG" id="kuy:FY550_06525"/>
<dbReference type="Pfam" id="PF13202">
    <property type="entry name" value="EF-hand_5"/>
    <property type="match status" value="2"/>
</dbReference>
<dbReference type="Gene3D" id="1.10.238.10">
    <property type="entry name" value="EF-hand"/>
    <property type="match status" value="1"/>
</dbReference>
<evidence type="ECO:0000259" key="1">
    <source>
        <dbReference type="PROSITE" id="PS50222"/>
    </source>
</evidence>
<name>A0A5C0ZXU5_9GAMM</name>
<dbReference type="GO" id="GO:0005509">
    <property type="term" value="F:calcium ion binding"/>
    <property type="evidence" value="ECO:0007669"/>
    <property type="project" value="InterPro"/>
</dbReference>
<dbReference type="PROSITE" id="PS50222">
    <property type="entry name" value="EF_HAND_2"/>
    <property type="match status" value="1"/>
</dbReference>
<keyword evidence="3" id="KW-1185">Reference proteome</keyword>
<proteinExistence type="predicted"/>
<reference evidence="2 3" key="1">
    <citation type="submission" date="2019-08" db="EMBL/GenBank/DDBJ databases">
        <title>Complete genome sequence of Kushneria sp. YCWA18, a halophilic phosphate-solubilizing bacterium isolated from Daqiao saltern in China.</title>
        <authorList>
            <person name="Du G.-X."/>
            <person name="Qu L.-Y."/>
        </authorList>
    </citation>
    <scope>NUCLEOTIDE SEQUENCE [LARGE SCALE GENOMIC DNA]</scope>
    <source>
        <strain evidence="2 3">YCWA18</strain>
    </source>
</reference>
<gene>
    <name evidence="2" type="ORF">FY550_06525</name>
</gene>
<accession>A0A5C0ZXU5</accession>
<organism evidence="2 3">
    <name type="scientific">Kushneria phosphatilytica</name>
    <dbReference type="NCBI Taxonomy" id="657387"/>
    <lineage>
        <taxon>Bacteria</taxon>
        <taxon>Pseudomonadati</taxon>
        <taxon>Pseudomonadota</taxon>
        <taxon>Gammaproteobacteria</taxon>
        <taxon>Oceanospirillales</taxon>
        <taxon>Halomonadaceae</taxon>
        <taxon>Kushneria</taxon>
    </lineage>
</organism>
<dbReference type="InterPro" id="IPR011992">
    <property type="entry name" value="EF-hand-dom_pair"/>
</dbReference>
<dbReference type="InterPro" id="IPR018247">
    <property type="entry name" value="EF_Hand_1_Ca_BS"/>
</dbReference>
<dbReference type="AlphaFoldDB" id="A0A5C0ZXU5"/>
<dbReference type="Proteomes" id="UP000322553">
    <property type="component" value="Chromosome"/>
</dbReference>
<feature type="domain" description="EF-hand" evidence="1">
    <location>
        <begin position="74"/>
        <end position="109"/>
    </location>
</feature>
<dbReference type="OrthoDB" id="6183987at2"/>
<protein>
    <recommendedName>
        <fullName evidence="1">EF-hand domain-containing protein</fullName>
    </recommendedName>
</protein>
<dbReference type="SUPFAM" id="SSF47473">
    <property type="entry name" value="EF-hand"/>
    <property type="match status" value="1"/>
</dbReference>
<evidence type="ECO:0000313" key="3">
    <source>
        <dbReference type="Proteomes" id="UP000322553"/>
    </source>
</evidence>
<dbReference type="InterPro" id="IPR002048">
    <property type="entry name" value="EF_hand_dom"/>
</dbReference>
<dbReference type="EMBL" id="CP043420">
    <property type="protein sequence ID" value="QEL10808.1"/>
    <property type="molecule type" value="Genomic_DNA"/>
</dbReference>
<dbReference type="PROSITE" id="PS00018">
    <property type="entry name" value="EF_HAND_1"/>
    <property type="match status" value="1"/>
</dbReference>